<keyword evidence="1" id="KW-0479">Metal-binding</keyword>
<dbReference type="Gene3D" id="2.60.40.1190">
    <property type="match status" value="1"/>
</dbReference>
<dbReference type="InterPro" id="IPR052063">
    <property type="entry name" value="Polysaccharide_Lyase_1"/>
</dbReference>
<dbReference type="InterPro" id="IPR012334">
    <property type="entry name" value="Pectin_lyas_fold"/>
</dbReference>
<dbReference type="PANTHER" id="PTHR42970">
    <property type="entry name" value="PECTATE LYASE C-RELATED"/>
    <property type="match status" value="1"/>
</dbReference>
<evidence type="ECO:0000256" key="2">
    <source>
        <dbReference type="ARBA" id="ARBA00023180"/>
    </source>
</evidence>
<proteinExistence type="predicted"/>
<dbReference type="SUPFAM" id="SSF51126">
    <property type="entry name" value="Pectin lyase-like"/>
    <property type="match status" value="1"/>
</dbReference>
<dbReference type="PROSITE" id="PS51257">
    <property type="entry name" value="PROKAR_LIPOPROTEIN"/>
    <property type="match status" value="1"/>
</dbReference>
<gene>
    <name evidence="4" type="ORF">LCGC14_0124050</name>
</gene>
<name>A0A0F9V5V4_9ZZZZ</name>
<evidence type="ECO:0000313" key="4">
    <source>
        <dbReference type="EMBL" id="KKO00631.1"/>
    </source>
</evidence>
<keyword evidence="2" id="KW-0325">Glycoprotein</keyword>
<evidence type="ECO:0008006" key="5">
    <source>
        <dbReference type="Google" id="ProtNLM"/>
    </source>
</evidence>
<dbReference type="SUPFAM" id="SSF49344">
    <property type="entry name" value="CBD9-like"/>
    <property type="match status" value="1"/>
</dbReference>
<dbReference type="PANTHER" id="PTHR42970:SF1">
    <property type="entry name" value="PECTATE LYASE C-RELATED"/>
    <property type="match status" value="1"/>
</dbReference>
<dbReference type="EMBL" id="LAZR01000039">
    <property type="protein sequence ID" value="KKO00631.1"/>
    <property type="molecule type" value="Genomic_DNA"/>
</dbReference>
<dbReference type="GO" id="GO:0046872">
    <property type="term" value="F:metal ion binding"/>
    <property type="evidence" value="ECO:0007669"/>
    <property type="project" value="UniProtKB-KW"/>
</dbReference>
<comment type="caution">
    <text evidence="4">The sequence shown here is derived from an EMBL/GenBank/DDBJ whole genome shotgun (WGS) entry which is preliminary data.</text>
</comment>
<evidence type="ECO:0000256" key="1">
    <source>
        <dbReference type="ARBA" id="ARBA00022723"/>
    </source>
</evidence>
<feature type="region of interest" description="Disordered" evidence="3">
    <location>
        <begin position="446"/>
        <end position="477"/>
    </location>
</feature>
<reference evidence="4" key="1">
    <citation type="journal article" date="2015" name="Nature">
        <title>Complex archaea that bridge the gap between prokaryotes and eukaryotes.</title>
        <authorList>
            <person name="Spang A."/>
            <person name="Saw J.H."/>
            <person name="Jorgensen S.L."/>
            <person name="Zaremba-Niedzwiedzka K."/>
            <person name="Martijn J."/>
            <person name="Lind A.E."/>
            <person name="van Eijk R."/>
            <person name="Schleper C."/>
            <person name="Guy L."/>
            <person name="Ettema T.J."/>
        </authorList>
    </citation>
    <scope>NUCLEOTIDE SEQUENCE</scope>
</reference>
<accession>A0A0F9V5V4</accession>
<organism evidence="4">
    <name type="scientific">marine sediment metagenome</name>
    <dbReference type="NCBI Taxonomy" id="412755"/>
    <lineage>
        <taxon>unclassified sequences</taxon>
        <taxon>metagenomes</taxon>
        <taxon>ecological metagenomes</taxon>
    </lineage>
</organism>
<dbReference type="InterPro" id="IPR011050">
    <property type="entry name" value="Pectin_lyase_fold/virulence"/>
</dbReference>
<sequence>MVIISKIPRIIAAVLCCGVIILALSGCGTEDRSLRAFPTAEGYGAYAKGGRGGRVIPVTNIEDFDPETEAVIPGSFRAACMAEGPRIIVFRVSGTVELKALLRIDEPYCTIAGQTAPGDGICIRGDHFVIHNTHDIVIRHVRFRCGREPEDGYKPDTVEIRGGRNVIIDHCSVTWGVDECLSIVSDSSRDITVQWSIIAEGLNRTPLPRGPHSSKGLMIAYGASRVSAHHNLIAHNGDRNPNLPAEGELPFIVDVRNNLVYDWGFATAVSYVKTNHNGRLNFIGNRYIPGPSMTGRVQPCLILGVPTQVFLRDNLGAIRTQSSDPESMAMVGAGRQVDEEFDCPPVVTHAAKDLHTFVLPYVGATLPRRDSADARLVQEVHDRTGTIISHPRQVGGWPELRSVAPPADADTDGMPDAWEKTHGFDPNIAADGNADADKDGYTNVEEYLNDTDPRKPEATGQHPAQPDAARAGGSTPQLYDGSRDIERDAVLAEPPVFGIPVVTGITIDGDDSDWGDRGLWVPFMRPLGPKSPEDFDPAFRLGWTEDGLLIAGVVVDDDVGEATDPTRLWEGQTDGIGLYVIGQRGVSAMLRAVISPGMAREHTDAQIVAKFLEEGQAAVEVEGIVAKGVRTESGYTFEVFVPWEAARIDAAVGKELGVQVFIGDLDSDGWMAALWHPLAGTLSNTRKSHRVRLSETIEQPFKATAQGYYEDLTRVRVNIFAVKELAGKTVQVADGYDVLTETRLTEDSGRVSGQVVLPMPPRGETYGLLFLCVDDEIVGELQLPDASDARNE</sequence>
<evidence type="ECO:0000256" key="3">
    <source>
        <dbReference type="SAM" id="MobiDB-lite"/>
    </source>
</evidence>
<dbReference type="AlphaFoldDB" id="A0A0F9V5V4"/>
<protein>
    <recommendedName>
        <fullName evidence="5">Pectate lyase domain-containing protein</fullName>
    </recommendedName>
</protein>
<dbReference type="Gene3D" id="2.160.20.10">
    <property type="entry name" value="Single-stranded right-handed beta-helix, Pectin lyase-like"/>
    <property type="match status" value="1"/>
</dbReference>